<evidence type="ECO:0000259" key="6">
    <source>
        <dbReference type="Pfam" id="PF04542"/>
    </source>
</evidence>
<reference evidence="8 9" key="1">
    <citation type="submission" date="2017-10" db="EMBL/GenBank/DDBJ databases">
        <title>Sequencing the genomes of 1000 actinobacteria strains.</title>
        <authorList>
            <person name="Klenk H.-P."/>
        </authorList>
    </citation>
    <scope>NUCLEOTIDE SEQUENCE [LARGE SCALE GENOMIC DNA]</scope>
    <source>
        <strain evidence="8 9">DSM 15597</strain>
    </source>
</reference>
<evidence type="ECO:0000313" key="8">
    <source>
        <dbReference type="EMBL" id="PFG18144.1"/>
    </source>
</evidence>
<dbReference type="Pfam" id="PF08281">
    <property type="entry name" value="Sigma70_r4_2"/>
    <property type="match status" value="1"/>
</dbReference>
<evidence type="ECO:0000256" key="1">
    <source>
        <dbReference type="ARBA" id="ARBA00010641"/>
    </source>
</evidence>
<comment type="caution">
    <text evidence="8">The sequence shown here is derived from an EMBL/GenBank/DDBJ whole genome shotgun (WGS) entry which is preliminary data.</text>
</comment>
<keyword evidence="9" id="KW-1185">Reference proteome</keyword>
<keyword evidence="4" id="KW-0238">DNA-binding</keyword>
<dbReference type="InterPro" id="IPR014284">
    <property type="entry name" value="RNA_pol_sigma-70_dom"/>
</dbReference>
<dbReference type="PANTHER" id="PTHR43133:SF50">
    <property type="entry name" value="ECF RNA POLYMERASE SIGMA FACTOR SIGM"/>
    <property type="match status" value="1"/>
</dbReference>
<dbReference type="AlphaFoldDB" id="A0A2A9CUP6"/>
<evidence type="ECO:0000259" key="7">
    <source>
        <dbReference type="Pfam" id="PF08281"/>
    </source>
</evidence>
<dbReference type="InterPro" id="IPR013324">
    <property type="entry name" value="RNA_pol_sigma_r3/r4-like"/>
</dbReference>
<dbReference type="Proteomes" id="UP000226079">
    <property type="component" value="Unassembled WGS sequence"/>
</dbReference>
<dbReference type="Pfam" id="PF04542">
    <property type="entry name" value="Sigma70_r2"/>
    <property type="match status" value="1"/>
</dbReference>
<evidence type="ECO:0000256" key="4">
    <source>
        <dbReference type="ARBA" id="ARBA00023125"/>
    </source>
</evidence>
<dbReference type="InterPro" id="IPR013325">
    <property type="entry name" value="RNA_pol_sigma_r2"/>
</dbReference>
<evidence type="ECO:0000256" key="2">
    <source>
        <dbReference type="ARBA" id="ARBA00023015"/>
    </source>
</evidence>
<keyword evidence="3" id="KW-0731">Sigma factor</keyword>
<evidence type="ECO:0000313" key="9">
    <source>
        <dbReference type="Proteomes" id="UP000226079"/>
    </source>
</evidence>
<dbReference type="NCBIfam" id="TIGR02937">
    <property type="entry name" value="sigma70-ECF"/>
    <property type="match status" value="1"/>
</dbReference>
<protein>
    <submittedName>
        <fullName evidence="8">RNA polymerase sigma factor (Sigma-70 family)</fullName>
    </submittedName>
</protein>
<accession>A0A2A9CUP6</accession>
<evidence type="ECO:0000256" key="5">
    <source>
        <dbReference type="ARBA" id="ARBA00023163"/>
    </source>
</evidence>
<dbReference type="GO" id="GO:0016987">
    <property type="term" value="F:sigma factor activity"/>
    <property type="evidence" value="ECO:0007669"/>
    <property type="project" value="UniProtKB-KW"/>
</dbReference>
<dbReference type="RefSeq" id="WP_169923862.1">
    <property type="nucleotide sequence ID" value="NZ_PDJC01000001.1"/>
</dbReference>
<comment type="similarity">
    <text evidence="1">Belongs to the sigma-70 factor family. ECF subfamily.</text>
</comment>
<dbReference type="GO" id="GO:0006352">
    <property type="term" value="P:DNA-templated transcription initiation"/>
    <property type="evidence" value="ECO:0007669"/>
    <property type="project" value="InterPro"/>
</dbReference>
<dbReference type="GO" id="GO:0003677">
    <property type="term" value="F:DNA binding"/>
    <property type="evidence" value="ECO:0007669"/>
    <property type="project" value="UniProtKB-KW"/>
</dbReference>
<keyword evidence="5" id="KW-0804">Transcription</keyword>
<gene>
    <name evidence="8" type="ORF">ATK74_2725</name>
</gene>
<name>A0A2A9CUP6_9ACTN</name>
<dbReference type="PANTHER" id="PTHR43133">
    <property type="entry name" value="RNA POLYMERASE ECF-TYPE SIGMA FACTO"/>
    <property type="match status" value="1"/>
</dbReference>
<dbReference type="Gene3D" id="1.10.10.10">
    <property type="entry name" value="Winged helix-like DNA-binding domain superfamily/Winged helix DNA-binding domain"/>
    <property type="match status" value="1"/>
</dbReference>
<dbReference type="InterPro" id="IPR039425">
    <property type="entry name" value="RNA_pol_sigma-70-like"/>
</dbReference>
<dbReference type="SUPFAM" id="SSF88659">
    <property type="entry name" value="Sigma3 and sigma4 domains of RNA polymerase sigma factors"/>
    <property type="match status" value="1"/>
</dbReference>
<evidence type="ECO:0000256" key="3">
    <source>
        <dbReference type="ARBA" id="ARBA00023082"/>
    </source>
</evidence>
<proteinExistence type="inferred from homology"/>
<feature type="domain" description="RNA polymerase sigma-70 region 2" evidence="6">
    <location>
        <begin position="20"/>
        <end position="84"/>
    </location>
</feature>
<dbReference type="InterPro" id="IPR007627">
    <property type="entry name" value="RNA_pol_sigma70_r2"/>
</dbReference>
<dbReference type="Gene3D" id="1.10.1740.10">
    <property type="match status" value="1"/>
</dbReference>
<dbReference type="InterPro" id="IPR013249">
    <property type="entry name" value="RNA_pol_sigma70_r4_t2"/>
</dbReference>
<keyword evidence="2" id="KW-0805">Transcription regulation</keyword>
<sequence>MSEYAVQVAVTPTTSFESFVASNGSSLAGFALMVTGNRQDAQDIVQDALIAVYPRWQRLSESGDPLAYVRRSIVNRQISLRRKLYRLVALGDREPASADPTVRLADADWALSLVGRLPDRQRIAVILRVMEDRSFAEVAELLGVSEANARKLVSRGVAALRTHLSEGEL</sequence>
<dbReference type="EMBL" id="PDJC01000001">
    <property type="protein sequence ID" value="PFG18144.1"/>
    <property type="molecule type" value="Genomic_DNA"/>
</dbReference>
<dbReference type="InterPro" id="IPR036388">
    <property type="entry name" value="WH-like_DNA-bd_sf"/>
</dbReference>
<dbReference type="CDD" id="cd06171">
    <property type="entry name" value="Sigma70_r4"/>
    <property type="match status" value="1"/>
</dbReference>
<dbReference type="SUPFAM" id="SSF88946">
    <property type="entry name" value="Sigma2 domain of RNA polymerase sigma factors"/>
    <property type="match status" value="1"/>
</dbReference>
<feature type="domain" description="RNA polymerase sigma factor 70 region 4 type 2" evidence="7">
    <location>
        <begin position="110"/>
        <end position="160"/>
    </location>
</feature>
<organism evidence="8 9">
    <name type="scientific">Propionicimonas paludicola</name>
    <dbReference type="NCBI Taxonomy" id="185243"/>
    <lineage>
        <taxon>Bacteria</taxon>
        <taxon>Bacillati</taxon>
        <taxon>Actinomycetota</taxon>
        <taxon>Actinomycetes</taxon>
        <taxon>Propionibacteriales</taxon>
        <taxon>Nocardioidaceae</taxon>
        <taxon>Propionicimonas</taxon>
    </lineage>
</organism>